<reference evidence="1" key="1">
    <citation type="journal article" date="2014" name="Int. J. Syst. Evol. Microbiol.">
        <title>Complete genome sequence of Corynebacterium casei LMG S-19264T (=DSM 44701T), isolated from a smear-ripened cheese.</title>
        <authorList>
            <consortium name="US DOE Joint Genome Institute (JGI-PGF)"/>
            <person name="Walter F."/>
            <person name="Albersmeier A."/>
            <person name="Kalinowski J."/>
            <person name="Ruckert C."/>
        </authorList>
    </citation>
    <scope>NUCLEOTIDE SEQUENCE</scope>
    <source>
        <strain evidence="1">JCM 19596</strain>
    </source>
</reference>
<dbReference type="Proteomes" id="UP000607197">
    <property type="component" value="Unassembled WGS sequence"/>
</dbReference>
<reference evidence="1" key="2">
    <citation type="submission" date="2020-09" db="EMBL/GenBank/DDBJ databases">
        <authorList>
            <person name="Sun Q."/>
            <person name="Ohkuma M."/>
        </authorList>
    </citation>
    <scope>NUCLEOTIDE SEQUENCE</scope>
    <source>
        <strain evidence="1">JCM 19596</strain>
    </source>
</reference>
<dbReference type="RefSeq" id="WP_188977550.1">
    <property type="nucleotide sequence ID" value="NZ_BMPG01000002.1"/>
</dbReference>
<name>A0A830FI14_9EURY</name>
<dbReference type="OrthoDB" id="338427at2157"/>
<comment type="caution">
    <text evidence="1">The sequence shown here is derived from an EMBL/GenBank/DDBJ whole genome shotgun (WGS) entry which is preliminary data.</text>
</comment>
<accession>A0A830FI14</accession>
<evidence type="ECO:0000313" key="2">
    <source>
        <dbReference type="Proteomes" id="UP000607197"/>
    </source>
</evidence>
<proteinExistence type="predicted"/>
<gene>
    <name evidence="1" type="ORF">GCM10009039_15170</name>
</gene>
<sequence>MHVTPAPSTDDVPFNEPVTVTLDAGQQGTISFEPKQRSTQFVLPICAVTKQPNTTYEVRTDGENVYGPAGVPPTDIDDLAVTFVPARRFERSLKVVISNVSNSTHTYHVQPVGYEVA</sequence>
<dbReference type="EMBL" id="BMPG01000002">
    <property type="protein sequence ID" value="GGL57944.1"/>
    <property type="molecule type" value="Genomic_DNA"/>
</dbReference>
<organism evidence="1 2">
    <name type="scientific">Halocalculus aciditolerans</name>
    <dbReference type="NCBI Taxonomy" id="1383812"/>
    <lineage>
        <taxon>Archaea</taxon>
        <taxon>Methanobacteriati</taxon>
        <taxon>Methanobacteriota</taxon>
        <taxon>Stenosarchaea group</taxon>
        <taxon>Halobacteria</taxon>
        <taxon>Halobacteriales</taxon>
        <taxon>Halobacteriaceae</taxon>
        <taxon>Halocalculus</taxon>
    </lineage>
</organism>
<evidence type="ECO:0000313" key="1">
    <source>
        <dbReference type="EMBL" id="GGL57944.1"/>
    </source>
</evidence>
<keyword evidence="2" id="KW-1185">Reference proteome</keyword>
<protein>
    <submittedName>
        <fullName evidence="1">Uncharacterized protein</fullName>
    </submittedName>
</protein>
<dbReference type="AlphaFoldDB" id="A0A830FI14"/>